<dbReference type="Gene3D" id="3.40.50.720">
    <property type="entry name" value="NAD(P)-binding Rossmann-like Domain"/>
    <property type="match status" value="1"/>
</dbReference>
<evidence type="ECO:0000259" key="3">
    <source>
        <dbReference type="SMART" id="SM00829"/>
    </source>
</evidence>
<keyword evidence="5" id="KW-1185">Reference proteome</keyword>
<evidence type="ECO:0000256" key="2">
    <source>
        <dbReference type="ARBA" id="ARBA00023002"/>
    </source>
</evidence>
<dbReference type="eggNOG" id="COG0604">
    <property type="taxonomic scope" value="Bacteria"/>
</dbReference>
<organism evidence="4 5">
    <name type="scientific">marine gamma proteobacterium HTCC2143</name>
    <dbReference type="NCBI Taxonomy" id="247633"/>
    <lineage>
        <taxon>Bacteria</taxon>
        <taxon>Pseudomonadati</taxon>
        <taxon>Pseudomonadota</taxon>
        <taxon>Gammaproteobacteria</taxon>
        <taxon>Cellvibrionales</taxon>
        <taxon>Spongiibacteraceae</taxon>
        <taxon>BD1-7 clade</taxon>
    </lineage>
</organism>
<feature type="domain" description="Enoyl reductase (ER)" evidence="3">
    <location>
        <begin position="10"/>
        <end position="318"/>
    </location>
</feature>
<keyword evidence="1" id="KW-0521">NADP</keyword>
<name>A0Y8K8_9GAMM</name>
<dbReference type="InterPro" id="IPR011032">
    <property type="entry name" value="GroES-like_sf"/>
</dbReference>
<reference evidence="4 5" key="1">
    <citation type="journal article" date="2010" name="J. Bacteriol.">
        <title>Genome sequence of the oligotrophic marine Gammaproteobacterium HTCC2143, isolated from the Oregon Coast.</title>
        <authorList>
            <person name="Oh H.M."/>
            <person name="Kang I."/>
            <person name="Ferriera S."/>
            <person name="Giovannoni S.J."/>
            <person name="Cho J.C."/>
        </authorList>
    </citation>
    <scope>NUCLEOTIDE SEQUENCE [LARGE SCALE GENOMIC DNA]</scope>
    <source>
        <strain evidence="4 5">HTCC2143</strain>
    </source>
</reference>
<dbReference type="GO" id="GO:0070402">
    <property type="term" value="F:NADPH binding"/>
    <property type="evidence" value="ECO:0007669"/>
    <property type="project" value="TreeGrafter"/>
</dbReference>
<proteinExistence type="predicted"/>
<protein>
    <submittedName>
        <fullName evidence="4">NADP-dependent quinone oxidoreductase, putative</fullName>
    </submittedName>
</protein>
<gene>
    <name evidence="4" type="ORF">GP2143_14441</name>
</gene>
<dbReference type="InterPro" id="IPR013154">
    <property type="entry name" value="ADH-like_N"/>
</dbReference>
<dbReference type="GO" id="GO:0003960">
    <property type="term" value="F:quinone reductase (NADPH) activity"/>
    <property type="evidence" value="ECO:0007669"/>
    <property type="project" value="TreeGrafter"/>
</dbReference>
<dbReference type="PANTHER" id="PTHR48106">
    <property type="entry name" value="QUINONE OXIDOREDUCTASE PIG3-RELATED"/>
    <property type="match status" value="1"/>
</dbReference>
<dbReference type="SUPFAM" id="SSF51735">
    <property type="entry name" value="NAD(P)-binding Rossmann-fold domains"/>
    <property type="match status" value="1"/>
</dbReference>
<dbReference type="Proteomes" id="UP000004931">
    <property type="component" value="Unassembled WGS sequence"/>
</dbReference>
<dbReference type="Pfam" id="PF08240">
    <property type="entry name" value="ADH_N"/>
    <property type="match status" value="1"/>
</dbReference>
<comment type="caution">
    <text evidence="4">The sequence shown here is derived from an EMBL/GenBank/DDBJ whole genome shotgun (WGS) entry which is preliminary data.</text>
</comment>
<dbReference type="Pfam" id="PF00107">
    <property type="entry name" value="ADH_zinc_N"/>
    <property type="match status" value="1"/>
</dbReference>
<sequence>MKAAVYYKNGAPSVLTYEDVPDPVIKAKDILIKVACVSIEGGDTLNRLGGPLRTTPHIVGYQAAGEIIEMGADVEGHAIGDRVTTVMGDGSHAELRAVHMASAWKIPDQMTYQIGSAIPVPFGTAHDCLFEHGRLKAGETVLVQAGASAVGLAAIQLAKRAGATVIATASSREKLAQLAALGMDHGINYVEDDLVTAVKELTHGKGADVIVDPVGGPTMQKSIYSLAYRGRLSTVGGAGREVIKYDLGSLMGGNQSINGVFLGAEIRTDRVQTIINQLIADIAAGELTVVLDKQFPLSEAAAAHEFIESRKAVGRVTLLP</sequence>
<dbReference type="GO" id="GO:0005829">
    <property type="term" value="C:cytosol"/>
    <property type="evidence" value="ECO:0007669"/>
    <property type="project" value="TreeGrafter"/>
</dbReference>
<dbReference type="SMART" id="SM00829">
    <property type="entry name" value="PKS_ER"/>
    <property type="match status" value="1"/>
</dbReference>
<evidence type="ECO:0000256" key="1">
    <source>
        <dbReference type="ARBA" id="ARBA00022857"/>
    </source>
</evidence>
<evidence type="ECO:0000313" key="5">
    <source>
        <dbReference type="Proteomes" id="UP000004931"/>
    </source>
</evidence>
<dbReference type="EMBL" id="AAVT01000001">
    <property type="protein sequence ID" value="EAW32462.1"/>
    <property type="molecule type" value="Genomic_DNA"/>
</dbReference>
<dbReference type="PANTHER" id="PTHR48106:SF13">
    <property type="entry name" value="QUINONE OXIDOREDUCTASE-RELATED"/>
    <property type="match status" value="1"/>
</dbReference>
<dbReference type="GO" id="GO:0035925">
    <property type="term" value="F:mRNA 3'-UTR AU-rich region binding"/>
    <property type="evidence" value="ECO:0007669"/>
    <property type="project" value="TreeGrafter"/>
</dbReference>
<evidence type="ECO:0000313" key="4">
    <source>
        <dbReference type="EMBL" id="EAW32462.1"/>
    </source>
</evidence>
<dbReference type="AlphaFoldDB" id="A0Y8K8"/>
<dbReference type="InterPro" id="IPR013149">
    <property type="entry name" value="ADH-like_C"/>
</dbReference>
<dbReference type="InterPro" id="IPR036291">
    <property type="entry name" value="NAD(P)-bd_dom_sf"/>
</dbReference>
<keyword evidence="2" id="KW-0560">Oxidoreductase</keyword>
<dbReference type="SUPFAM" id="SSF50129">
    <property type="entry name" value="GroES-like"/>
    <property type="match status" value="1"/>
</dbReference>
<dbReference type="STRING" id="247633.GP2143_14441"/>
<dbReference type="OrthoDB" id="4190732at2"/>
<accession>A0Y8K8</accession>
<dbReference type="Gene3D" id="3.90.180.10">
    <property type="entry name" value="Medium-chain alcohol dehydrogenases, catalytic domain"/>
    <property type="match status" value="1"/>
</dbReference>
<dbReference type="InterPro" id="IPR020843">
    <property type="entry name" value="ER"/>
</dbReference>